<dbReference type="Gene3D" id="1.20.58.100">
    <property type="entry name" value="Fumarate reductase/succinate dehydrogenase flavoprotein-like, C-terminal domain"/>
    <property type="match status" value="1"/>
</dbReference>
<dbReference type="PIRSF" id="PIRSF000171">
    <property type="entry name" value="SDHA_APRA_LASPO"/>
    <property type="match status" value="1"/>
</dbReference>
<dbReference type="HOGENOM" id="CLU_014312_8_1_0"/>
<keyword evidence="4 9" id="KW-0560">Oxidoreductase</keyword>
<dbReference type="PRINTS" id="PR00368">
    <property type="entry name" value="FADPNR"/>
</dbReference>
<dbReference type="Gene3D" id="3.90.700.10">
    <property type="entry name" value="Succinate dehydrogenase/fumarate reductase flavoprotein, catalytic domain"/>
    <property type="match status" value="1"/>
</dbReference>
<dbReference type="Pfam" id="PF02910">
    <property type="entry name" value="Succ_DH_flav_C"/>
    <property type="match status" value="1"/>
</dbReference>
<feature type="coiled-coil region" evidence="6">
    <location>
        <begin position="490"/>
        <end position="517"/>
    </location>
</feature>
<dbReference type="SUPFAM" id="SSF46977">
    <property type="entry name" value="Succinate dehydrogenase/fumarate reductase flavoprotein C-terminal domain"/>
    <property type="match status" value="1"/>
</dbReference>
<dbReference type="PATRIC" id="fig|1303518.3.peg.480"/>
<dbReference type="EMBL" id="HF951689">
    <property type="protein sequence ID" value="CCW34308.1"/>
    <property type="molecule type" value="Genomic_DNA"/>
</dbReference>
<dbReference type="FunFam" id="3.50.50.60:FF:000026">
    <property type="entry name" value="Succinate dehydrogenase flavoprotein subunit"/>
    <property type="match status" value="1"/>
</dbReference>
<feature type="domain" description="FAD-dependent oxidoreductase 2 FAD-binding" evidence="7">
    <location>
        <begin position="10"/>
        <end position="423"/>
    </location>
</feature>
<dbReference type="SUPFAM" id="SSF56425">
    <property type="entry name" value="Succinate dehydrogenase/fumarate reductase flavoprotein, catalytic domain"/>
    <property type="match status" value="1"/>
</dbReference>
<dbReference type="STRING" id="454171.CP488_00680"/>
<dbReference type="AlphaFoldDB" id="S0EX01"/>
<keyword evidence="6" id="KW-0175">Coiled coil</keyword>
<evidence type="ECO:0000256" key="3">
    <source>
        <dbReference type="ARBA" id="ARBA00022827"/>
    </source>
</evidence>
<dbReference type="InParanoid" id="S0EX01"/>
<keyword evidence="10" id="KW-1185">Reference proteome</keyword>
<dbReference type="OrthoDB" id="9806724at2"/>
<evidence type="ECO:0000256" key="4">
    <source>
        <dbReference type="ARBA" id="ARBA00023002"/>
    </source>
</evidence>
<dbReference type="EC" id="1.3.99.1" evidence="9"/>
<comment type="cofactor">
    <cofactor evidence="1">
        <name>FAD</name>
        <dbReference type="ChEBI" id="CHEBI:57692"/>
    </cofactor>
</comment>
<dbReference type="GO" id="GO:0033765">
    <property type="term" value="F:steroid dehydrogenase activity, acting on the CH-CH group of donors"/>
    <property type="evidence" value="ECO:0007669"/>
    <property type="project" value="UniProtKB-ARBA"/>
</dbReference>
<dbReference type="RefSeq" id="WP_016481870.1">
    <property type="nucleotide sequence ID" value="NC_021487.1"/>
</dbReference>
<evidence type="ECO:0000256" key="5">
    <source>
        <dbReference type="PIRSR" id="PIRSR000171-1"/>
    </source>
</evidence>
<evidence type="ECO:0000256" key="1">
    <source>
        <dbReference type="ARBA" id="ARBA00001974"/>
    </source>
</evidence>
<gene>
    <name evidence="9" type="ORF">CCALI_00474</name>
</gene>
<dbReference type="FunFam" id="3.90.700.10:FF:000005">
    <property type="entry name" value="Succinate dehydrogenase flavoprotein subunit"/>
    <property type="match status" value="1"/>
</dbReference>
<accession>S0EX01</accession>
<dbReference type="Gene3D" id="3.50.50.60">
    <property type="entry name" value="FAD/NAD(P)-binding domain"/>
    <property type="match status" value="1"/>
</dbReference>
<name>S0EX01_CHTCT</name>
<evidence type="ECO:0000256" key="6">
    <source>
        <dbReference type="SAM" id="Coils"/>
    </source>
</evidence>
<dbReference type="InterPro" id="IPR036188">
    <property type="entry name" value="FAD/NAD-bd_sf"/>
</dbReference>
<dbReference type="PRINTS" id="PR00411">
    <property type="entry name" value="PNDRDTASEI"/>
</dbReference>
<dbReference type="SUPFAM" id="SSF51905">
    <property type="entry name" value="FAD/NAD(P)-binding domain"/>
    <property type="match status" value="1"/>
</dbReference>
<proteinExistence type="predicted"/>
<protein>
    <submittedName>
        <fullName evidence="9">Succinate dehydrogenase subunit A</fullName>
        <ecNumber evidence="9">1.3.99.1</ecNumber>
    </submittedName>
</protein>
<reference evidence="10" key="1">
    <citation type="submission" date="2013-03" db="EMBL/GenBank/DDBJ databases">
        <title>Genome sequence of Chthonomonas calidirosea, the first sequenced genome from the Armatimonadetes phylum (formally candidate division OP10).</title>
        <authorList>
            <person name="Lee K.C.Y."/>
            <person name="Morgan X.C."/>
            <person name="Dunfield P.F."/>
            <person name="Tamas I."/>
            <person name="Houghton K.M."/>
            <person name="Vyssotski M."/>
            <person name="Ryan J.L.J."/>
            <person name="Lagutin K."/>
            <person name="McDonald I.R."/>
            <person name="Stott M.B."/>
        </authorList>
    </citation>
    <scope>NUCLEOTIDE SEQUENCE [LARGE SCALE GENOMIC DNA]</scope>
    <source>
        <strain evidence="10">DSM 23976 / ICMP 18418 / T49</strain>
    </source>
</reference>
<sequence>MENYETYDYDVLVIGAGGAGLRAVIAAREAGCRVAVVCKSLLGKAHTVMAEGGVAAALGNMDQPDGTKEPDSWEVHFVDTMKGGAFLNNWRMVEIFTKEAPERVLELEQYGAVFDRTPDGLIAERPFGGHKYRRLNHVGDRTGLEIIRTLQDKAVSLGIDVFMEVVITRLLKDGDRVVGAFGYYRESGNFIVFRAKAIVLATGGWGRMYRYTSNSWEGTGDGVMMAFEAGAELLDMEMVQFHPTGMVWPPGMRGILVTEGVRGEGGILRNGKGERFMFNPKYMPELYRGQFAETEEEAERWLTDKQNNRRPPELLPRDVVSRAIYREVEEGRGSEHGGVYLDISHRGADYIKRKLPSMYEQFHALGDVDITKQPMEVYPTIHYTMGGVKVDPETCATTVPGLYAAGEVAAGLHGANRLGGNSLSDILVFGKRAGEHAALYAKTVNLGKIDEQQIAEEEDYLLLPLETKEGENPYDIHRELQETMQKHAMIARTEKGLLEALEKIQELQKRAEHLHVDGDRCFNPGWHAAREIRFMLKTSEIIVRCALERKESRGAQWRLDYPDRDDEFWGKHNLIAVKDGQHIKIEPRPLPEMPERLKALFK</sequence>
<keyword evidence="2" id="KW-0285">Flavoprotein</keyword>
<dbReference type="NCBIfam" id="NF005866">
    <property type="entry name" value="PRK07803.1"/>
    <property type="match status" value="1"/>
</dbReference>
<dbReference type="InterPro" id="IPR037099">
    <property type="entry name" value="Fum_R/Succ_DH_flav-like_C_sf"/>
</dbReference>
<organism evidence="9 10">
    <name type="scientific">Chthonomonas calidirosea (strain DSM 23976 / ICMP 18418 / T49)</name>
    <dbReference type="NCBI Taxonomy" id="1303518"/>
    <lineage>
        <taxon>Bacteria</taxon>
        <taxon>Bacillati</taxon>
        <taxon>Armatimonadota</taxon>
        <taxon>Chthonomonadia</taxon>
        <taxon>Chthonomonadales</taxon>
        <taxon>Chthonomonadaceae</taxon>
        <taxon>Chthonomonas</taxon>
    </lineage>
</organism>
<dbReference type="PANTHER" id="PTHR11632">
    <property type="entry name" value="SUCCINATE DEHYDROGENASE 2 FLAVOPROTEIN SUBUNIT"/>
    <property type="match status" value="1"/>
</dbReference>
<evidence type="ECO:0000313" key="9">
    <source>
        <dbReference type="EMBL" id="CCW34308.1"/>
    </source>
</evidence>
<dbReference type="PANTHER" id="PTHR11632:SF51">
    <property type="entry name" value="SUCCINATE DEHYDROGENASE [UBIQUINONE] FLAVOPROTEIN SUBUNIT, MITOCHONDRIAL"/>
    <property type="match status" value="1"/>
</dbReference>
<evidence type="ECO:0000256" key="2">
    <source>
        <dbReference type="ARBA" id="ARBA00022630"/>
    </source>
</evidence>
<keyword evidence="3" id="KW-0274">FAD</keyword>
<dbReference type="FunCoup" id="S0EX01">
    <property type="interactions" value="372"/>
</dbReference>
<dbReference type="KEGG" id="ccz:CCALI_00474"/>
<dbReference type="InterPro" id="IPR015939">
    <property type="entry name" value="Fum_Rdtase/Succ_DH_flav-like_C"/>
</dbReference>
<evidence type="ECO:0000259" key="8">
    <source>
        <dbReference type="Pfam" id="PF02910"/>
    </source>
</evidence>
<feature type="domain" description="Fumarate reductase/succinate dehydrogenase flavoprotein-like C-terminal" evidence="8">
    <location>
        <begin position="477"/>
        <end position="590"/>
    </location>
</feature>
<dbReference type="InterPro" id="IPR027477">
    <property type="entry name" value="Succ_DH/fumarate_Rdtase_cat_sf"/>
</dbReference>
<dbReference type="InterPro" id="IPR030664">
    <property type="entry name" value="SdhA/FrdA/AprA"/>
</dbReference>
<dbReference type="Proteomes" id="UP000014227">
    <property type="component" value="Chromosome I"/>
</dbReference>
<dbReference type="eggNOG" id="COG1053">
    <property type="taxonomic scope" value="Bacteria"/>
</dbReference>
<dbReference type="InterPro" id="IPR003953">
    <property type="entry name" value="FAD-dep_OxRdtase_2_FAD-bd"/>
</dbReference>
<feature type="active site" description="Proton acceptor" evidence="5">
    <location>
        <position position="317"/>
    </location>
</feature>
<evidence type="ECO:0000313" key="10">
    <source>
        <dbReference type="Proteomes" id="UP000014227"/>
    </source>
</evidence>
<dbReference type="Pfam" id="PF00890">
    <property type="entry name" value="FAD_binding_2"/>
    <property type="match status" value="1"/>
</dbReference>
<evidence type="ECO:0000259" key="7">
    <source>
        <dbReference type="Pfam" id="PF00890"/>
    </source>
</evidence>